<proteinExistence type="predicted"/>
<accession>A0AAV4VXN3</accession>
<keyword evidence="2" id="KW-1185">Reference proteome</keyword>
<name>A0AAV4VXN3_CAEEX</name>
<reference evidence="1 2" key="1">
    <citation type="submission" date="2021-06" db="EMBL/GenBank/DDBJ databases">
        <title>Caerostris extrusa draft genome.</title>
        <authorList>
            <person name="Kono N."/>
            <person name="Arakawa K."/>
        </authorList>
    </citation>
    <scope>NUCLEOTIDE SEQUENCE [LARGE SCALE GENOMIC DNA]</scope>
</reference>
<dbReference type="EMBL" id="BPLR01015313">
    <property type="protein sequence ID" value="GIY75220.1"/>
    <property type="molecule type" value="Genomic_DNA"/>
</dbReference>
<organism evidence="1 2">
    <name type="scientific">Caerostris extrusa</name>
    <name type="common">Bark spider</name>
    <name type="synonym">Caerostris bankana</name>
    <dbReference type="NCBI Taxonomy" id="172846"/>
    <lineage>
        <taxon>Eukaryota</taxon>
        <taxon>Metazoa</taxon>
        <taxon>Ecdysozoa</taxon>
        <taxon>Arthropoda</taxon>
        <taxon>Chelicerata</taxon>
        <taxon>Arachnida</taxon>
        <taxon>Araneae</taxon>
        <taxon>Araneomorphae</taxon>
        <taxon>Entelegynae</taxon>
        <taxon>Araneoidea</taxon>
        <taxon>Araneidae</taxon>
        <taxon>Caerostris</taxon>
    </lineage>
</organism>
<evidence type="ECO:0000313" key="2">
    <source>
        <dbReference type="Proteomes" id="UP001054945"/>
    </source>
</evidence>
<sequence length="53" mass="5812">MNYSGPFKRELLSKSDKVFEAGRAKSFIELFDVPMATKTTTQRCLAVDLGVGG</sequence>
<dbReference type="AlphaFoldDB" id="A0AAV4VXN3"/>
<gene>
    <name evidence="1" type="ORF">CEXT_447431</name>
</gene>
<comment type="caution">
    <text evidence="1">The sequence shown here is derived from an EMBL/GenBank/DDBJ whole genome shotgun (WGS) entry which is preliminary data.</text>
</comment>
<dbReference type="Proteomes" id="UP001054945">
    <property type="component" value="Unassembled WGS sequence"/>
</dbReference>
<feature type="non-terminal residue" evidence="1">
    <location>
        <position position="53"/>
    </location>
</feature>
<evidence type="ECO:0000313" key="1">
    <source>
        <dbReference type="EMBL" id="GIY75220.1"/>
    </source>
</evidence>
<protein>
    <submittedName>
        <fullName evidence="1">Uncharacterized protein</fullName>
    </submittedName>
</protein>